<evidence type="ECO:0000256" key="1">
    <source>
        <dbReference type="ARBA" id="ARBA00004167"/>
    </source>
</evidence>
<sequence length="404" mass="41606">MRPESASALGLLLTAGLFASSAAARPSDVRARSQQLRRRQDAQDCLEDLEDILDDAPTTSLWPATACDFTSTLSGAELTSNYASFRSRMSSWYNNDLDDISKVERSCTQYASVFSQIRYCYVTGPFPTTAGPTTASATPTTAAATTTSAGLSTASRTSTGASSTSTTSGTAAPNPDDGGGLDSGAKAGLAIGIILAVVLILFICWKFFQRYRSSRMDEAAGAAKLGGDVEPQMHSAAAIGGAGAAAAGAGLAAAAARTKVGPPENSVYAYKSELSGDPRPMSELDPAAAVVAPRTTGVPPNVAELDPDPPRELSELPADNYDPTANRSPPPPAYVSPLPDGSNRNTLDTAVSPLSPDASTMQHAQGLGISTGGDGAQQGSQAAAPENQDGTVQQGWGRGWLRRE</sequence>
<evidence type="ECO:0000256" key="3">
    <source>
        <dbReference type="ARBA" id="ARBA00022989"/>
    </source>
</evidence>
<evidence type="ECO:0000256" key="6">
    <source>
        <dbReference type="SAM" id="Phobius"/>
    </source>
</evidence>
<dbReference type="Proteomes" id="UP000652219">
    <property type="component" value="Unassembled WGS sequence"/>
</dbReference>
<keyword evidence="2 6" id="KW-0812">Transmembrane</keyword>
<dbReference type="EMBL" id="WIGN01000311">
    <property type="protein sequence ID" value="KAF6800190.1"/>
    <property type="molecule type" value="Genomic_DNA"/>
</dbReference>
<keyword evidence="7" id="KW-0732">Signal</keyword>
<feature type="chain" id="PRO_5034047540" evidence="7">
    <location>
        <begin position="25"/>
        <end position="404"/>
    </location>
</feature>
<accession>A0A8H6MMI1</accession>
<dbReference type="PANTHER" id="PTHR15549:SF26">
    <property type="entry name" value="AXIAL BUDDING PATTERN PROTEIN 2-RELATED"/>
    <property type="match status" value="1"/>
</dbReference>
<keyword evidence="4 6" id="KW-0472">Membrane</keyword>
<dbReference type="PANTHER" id="PTHR15549">
    <property type="entry name" value="PAIRED IMMUNOGLOBULIN-LIKE TYPE 2 RECEPTOR"/>
    <property type="match status" value="1"/>
</dbReference>
<evidence type="ECO:0000256" key="7">
    <source>
        <dbReference type="SAM" id="SignalP"/>
    </source>
</evidence>
<feature type="signal peptide" evidence="7">
    <location>
        <begin position="1"/>
        <end position="24"/>
    </location>
</feature>
<reference evidence="8 9" key="1">
    <citation type="journal article" date="2020" name="Phytopathology">
        <title>Genome Sequence Resources of Colletotrichum truncatum, C. plurivorum, C. musicola, and C. sojae: Four Species Pathogenic to Soybean (Glycine max).</title>
        <authorList>
            <person name="Rogerio F."/>
            <person name="Boufleur T.R."/>
            <person name="Ciampi-Guillardi M."/>
            <person name="Sukno S.A."/>
            <person name="Thon M.R."/>
            <person name="Massola Junior N.S."/>
            <person name="Baroncelli R."/>
        </authorList>
    </citation>
    <scope>NUCLEOTIDE SEQUENCE [LARGE SCALE GENOMIC DNA]</scope>
    <source>
        <strain evidence="8 9">LFN0009</strain>
    </source>
</reference>
<gene>
    <name evidence="8" type="ORF">CSOJ01_12304</name>
</gene>
<proteinExistence type="predicted"/>
<comment type="caution">
    <text evidence="8">The sequence shown here is derived from an EMBL/GenBank/DDBJ whole genome shotgun (WGS) entry which is preliminary data.</text>
</comment>
<comment type="subcellular location">
    <subcellularLocation>
        <location evidence="1">Membrane</location>
        <topology evidence="1">Single-pass membrane protein</topology>
    </subcellularLocation>
</comment>
<organism evidence="8 9">
    <name type="scientific">Colletotrichum sojae</name>
    <dbReference type="NCBI Taxonomy" id="2175907"/>
    <lineage>
        <taxon>Eukaryota</taxon>
        <taxon>Fungi</taxon>
        <taxon>Dikarya</taxon>
        <taxon>Ascomycota</taxon>
        <taxon>Pezizomycotina</taxon>
        <taxon>Sordariomycetes</taxon>
        <taxon>Hypocreomycetidae</taxon>
        <taxon>Glomerellales</taxon>
        <taxon>Glomerellaceae</taxon>
        <taxon>Colletotrichum</taxon>
        <taxon>Colletotrichum orchidearum species complex</taxon>
    </lineage>
</organism>
<evidence type="ECO:0000256" key="4">
    <source>
        <dbReference type="ARBA" id="ARBA00023136"/>
    </source>
</evidence>
<name>A0A8H6MMI1_9PEZI</name>
<dbReference type="AlphaFoldDB" id="A0A8H6MMI1"/>
<evidence type="ECO:0000313" key="8">
    <source>
        <dbReference type="EMBL" id="KAF6800190.1"/>
    </source>
</evidence>
<feature type="region of interest" description="Disordered" evidence="5">
    <location>
        <begin position="132"/>
        <end position="179"/>
    </location>
</feature>
<dbReference type="InterPro" id="IPR051694">
    <property type="entry name" value="Immunoregulatory_rcpt-like"/>
</dbReference>
<protein>
    <submittedName>
        <fullName evidence="8">Uncharacterized protein</fullName>
    </submittedName>
</protein>
<feature type="compositionally biased region" description="Low complexity" evidence="5">
    <location>
        <begin position="132"/>
        <end position="173"/>
    </location>
</feature>
<keyword evidence="9" id="KW-1185">Reference proteome</keyword>
<feature type="region of interest" description="Disordered" evidence="5">
    <location>
        <begin position="292"/>
        <end position="404"/>
    </location>
</feature>
<evidence type="ECO:0000256" key="5">
    <source>
        <dbReference type="SAM" id="MobiDB-lite"/>
    </source>
</evidence>
<dbReference type="GO" id="GO:0016020">
    <property type="term" value="C:membrane"/>
    <property type="evidence" value="ECO:0007669"/>
    <property type="project" value="UniProtKB-SubCell"/>
</dbReference>
<dbReference type="GO" id="GO:0071944">
    <property type="term" value="C:cell periphery"/>
    <property type="evidence" value="ECO:0007669"/>
    <property type="project" value="UniProtKB-ARBA"/>
</dbReference>
<feature type="transmembrane region" description="Helical" evidence="6">
    <location>
        <begin position="187"/>
        <end position="208"/>
    </location>
</feature>
<keyword evidence="3 6" id="KW-1133">Transmembrane helix</keyword>
<evidence type="ECO:0000313" key="9">
    <source>
        <dbReference type="Proteomes" id="UP000652219"/>
    </source>
</evidence>
<evidence type="ECO:0000256" key="2">
    <source>
        <dbReference type="ARBA" id="ARBA00022692"/>
    </source>
</evidence>